<reference evidence="4" key="3">
    <citation type="journal article" date="2010" name="Genome Res.">
        <title>Population genomic sequencing of Coccidioides fungi reveals recent hybridization and transposon control.</title>
        <authorList>
            <person name="Neafsey D.E."/>
            <person name="Barker B.M."/>
            <person name="Sharpton T.J."/>
            <person name="Stajich J.E."/>
            <person name="Park D.J."/>
            <person name="Whiston E."/>
            <person name="Hung C.-Y."/>
            <person name="McMahan C."/>
            <person name="White J."/>
            <person name="Sykes S."/>
            <person name="Heiman D."/>
            <person name="Young S."/>
            <person name="Zeng Q."/>
            <person name="Abouelleil A."/>
            <person name="Aftuck L."/>
            <person name="Bessette D."/>
            <person name="Brown A."/>
            <person name="FitzGerald M."/>
            <person name="Lui A."/>
            <person name="Macdonald J.P."/>
            <person name="Priest M."/>
            <person name="Orbach M.J."/>
            <person name="Galgiani J.N."/>
            <person name="Kirkland T.N."/>
            <person name="Cole G.T."/>
            <person name="Birren B.W."/>
            <person name="Henn M.R."/>
            <person name="Taylor J.W."/>
            <person name="Rounsley S.D."/>
        </authorList>
    </citation>
    <scope>NUCLEOTIDE SEQUENCE [LARGE SCALE GENOMIC DNA]</scope>
    <source>
        <strain evidence="4">RMSCC 3488</strain>
    </source>
</reference>
<dbReference type="Proteomes" id="UP000054567">
    <property type="component" value="Unassembled WGS sequence"/>
</dbReference>
<evidence type="ECO:0000313" key="4">
    <source>
        <dbReference type="Proteomes" id="UP000054567"/>
    </source>
</evidence>
<organism evidence="3 4">
    <name type="scientific">Coccidioides posadasii RMSCC 3488</name>
    <dbReference type="NCBI Taxonomy" id="454284"/>
    <lineage>
        <taxon>Eukaryota</taxon>
        <taxon>Fungi</taxon>
        <taxon>Dikarya</taxon>
        <taxon>Ascomycota</taxon>
        <taxon>Pezizomycotina</taxon>
        <taxon>Eurotiomycetes</taxon>
        <taxon>Eurotiomycetidae</taxon>
        <taxon>Onygenales</taxon>
        <taxon>Onygenaceae</taxon>
        <taxon>Coccidioides</taxon>
    </lineage>
</organism>
<gene>
    <name evidence="3" type="ORF">CPAG_02603</name>
</gene>
<keyword evidence="2" id="KW-0732">Signal</keyword>
<feature type="chain" id="PRO_5005271073" description="GPI anchored cell wall protein" evidence="2">
    <location>
        <begin position="21"/>
        <end position="234"/>
    </location>
</feature>
<evidence type="ECO:0000313" key="3">
    <source>
        <dbReference type="EMBL" id="KMM66263.1"/>
    </source>
</evidence>
<dbReference type="VEuPathDB" id="FungiDB:CPAG_02603"/>
<dbReference type="PANTHER" id="PTHR40640:SF1">
    <property type="entry name" value="ANCHORED GLYCOPROTEIN, PUTATIVE (AFU_ORTHOLOGUE AFUA_8G04860)-RELATED"/>
    <property type="match status" value="1"/>
</dbReference>
<dbReference type="PANTHER" id="PTHR40640">
    <property type="entry name" value="ANCHORED GLYCOPROTEIN, PUTATIVE (AFU_ORTHOLOGUE AFUA_8G04860)-RELATED"/>
    <property type="match status" value="1"/>
</dbReference>
<evidence type="ECO:0000256" key="2">
    <source>
        <dbReference type="SAM" id="SignalP"/>
    </source>
</evidence>
<evidence type="ECO:0000256" key="1">
    <source>
        <dbReference type="SAM" id="MobiDB-lite"/>
    </source>
</evidence>
<dbReference type="OrthoDB" id="4991875at2759"/>
<feature type="signal peptide" evidence="2">
    <location>
        <begin position="1"/>
        <end position="20"/>
    </location>
</feature>
<proteinExistence type="predicted"/>
<protein>
    <recommendedName>
        <fullName evidence="5">GPI anchored cell wall protein</fullName>
    </recommendedName>
</protein>
<feature type="region of interest" description="Disordered" evidence="1">
    <location>
        <begin position="170"/>
        <end position="210"/>
    </location>
</feature>
<feature type="compositionally biased region" description="Low complexity" evidence="1">
    <location>
        <begin position="178"/>
        <end position="210"/>
    </location>
</feature>
<accession>A0A0J6F7X6</accession>
<dbReference type="AlphaFoldDB" id="A0A0J6F7X6"/>
<reference evidence="3 4" key="1">
    <citation type="submission" date="2007-06" db="EMBL/GenBank/DDBJ databases">
        <title>The Genome Sequence of Coccidioides posadasii RMSCC_3488.</title>
        <authorList>
            <consortium name="Coccidioides Genome Resources Consortium"/>
            <consortium name="The Broad Institute Genome Sequencing Platform"/>
            <person name="Henn M.R."/>
            <person name="Sykes S."/>
            <person name="Young S."/>
            <person name="Jaffe D."/>
            <person name="Berlin A."/>
            <person name="Alvarez P."/>
            <person name="Butler J."/>
            <person name="Gnerre S."/>
            <person name="Grabherr M."/>
            <person name="Mauceli E."/>
            <person name="Brockman W."/>
            <person name="Kodira C."/>
            <person name="Alvarado L."/>
            <person name="Zeng Q."/>
            <person name="Crawford M."/>
            <person name="Antoine C."/>
            <person name="Devon K."/>
            <person name="Galgiani J."/>
            <person name="Orsborn K."/>
            <person name="Lewis M.L."/>
            <person name="Nusbaum C."/>
            <person name="Galagan J."/>
            <person name="Birren B."/>
        </authorList>
    </citation>
    <scope>NUCLEOTIDE SEQUENCE [LARGE SCALE GENOMIC DNA]</scope>
    <source>
        <strain evidence="3 4">RMSCC 3488</strain>
    </source>
</reference>
<evidence type="ECO:0008006" key="5">
    <source>
        <dbReference type="Google" id="ProtNLM"/>
    </source>
</evidence>
<sequence>MVAKSITLLTACLFGNLAVAALEKRADPTPTVSLWLPQADLKNEGITLGASVIAAQPTITSYALCPIGIDVNICKESAGITLAQGPSTYELINTIHVAGAEGRNEINCKLFGTTRAECVGSASASFRGRVTTMVTSTVFTDPEIMTLEPVSVTAGADKLKNIAPATTDAGATGGAAATGGATPSGDATPTGDATATAGGADATDVSTGGVSRVTGTTGWLLGGVAAAMAAVVAL</sequence>
<name>A0A0J6F7X6_COCPO</name>
<reference evidence="4" key="2">
    <citation type="journal article" date="2009" name="Genome Res.">
        <title>Comparative genomic analyses of the human fungal pathogens Coccidioides and their relatives.</title>
        <authorList>
            <person name="Sharpton T.J."/>
            <person name="Stajich J.E."/>
            <person name="Rounsley S.D."/>
            <person name="Gardner M.J."/>
            <person name="Wortman J.R."/>
            <person name="Jordar V.S."/>
            <person name="Maiti R."/>
            <person name="Kodira C.D."/>
            <person name="Neafsey D.E."/>
            <person name="Zeng Q."/>
            <person name="Hung C.-Y."/>
            <person name="McMahan C."/>
            <person name="Muszewska A."/>
            <person name="Grynberg M."/>
            <person name="Mandel M.A."/>
            <person name="Kellner E.M."/>
            <person name="Barker B.M."/>
            <person name="Galgiani J.N."/>
            <person name="Orbach M.J."/>
            <person name="Kirkland T.N."/>
            <person name="Cole G.T."/>
            <person name="Henn M.R."/>
            <person name="Birren B.W."/>
            <person name="Taylor J.W."/>
        </authorList>
    </citation>
    <scope>NUCLEOTIDE SEQUENCE [LARGE SCALE GENOMIC DNA]</scope>
    <source>
        <strain evidence="4">RMSCC 3488</strain>
    </source>
</reference>
<dbReference type="EMBL" id="DS268109">
    <property type="protein sequence ID" value="KMM66263.1"/>
    <property type="molecule type" value="Genomic_DNA"/>
</dbReference>